<feature type="region of interest" description="Disordered" evidence="2">
    <location>
        <begin position="111"/>
        <end position="140"/>
    </location>
</feature>
<evidence type="ECO:0000313" key="5">
    <source>
        <dbReference type="Proteomes" id="UP000224854"/>
    </source>
</evidence>
<comment type="caution">
    <text evidence="4">The sequence shown here is derived from an EMBL/GenBank/DDBJ whole genome shotgun (WGS) entry which is preliminary data.</text>
</comment>
<proteinExistence type="predicted"/>
<gene>
    <name evidence="4" type="ORF">CDD82_7012</name>
</gene>
<reference evidence="4 5" key="1">
    <citation type="submission" date="2017-06" db="EMBL/GenBank/DDBJ databases">
        <title>Ant-infecting Ophiocordyceps genomes reveal a high diversity of potential behavioral manipulation genes and a possible major role for enterotoxins.</title>
        <authorList>
            <person name="De Bekker C."/>
            <person name="Evans H.C."/>
            <person name="Brachmann A."/>
            <person name="Hughes D.P."/>
        </authorList>
    </citation>
    <scope>NUCLEOTIDE SEQUENCE [LARGE SCALE GENOMIC DNA]</scope>
    <source>
        <strain evidence="4 5">1348a</strain>
    </source>
</reference>
<dbReference type="OrthoDB" id="1699231at2759"/>
<feature type="transmembrane region" description="Helical" evidence="3">
    <location>
        <begin position="180"/>
        <end position="201"/>
    </location>
</feature>
<dbReference type="GO" id="GO:0000329">
    <property type="term" value="C:fungal-type vacuole membrane"/>
    <property type="evidence" value="ECO:0007669"/>
    <property type="project" value="TreeGrafter"/>
</dbReference>
<name>A0A2C5YSW8_9HYPO</name>
<keyword evidence="5" id="KW-1185">Reference proteome</keyword>
<evidence type="ECO:0008006" key="6">
    <source>
        <dbReference type="Google" id="ProtNLM"/>
    </source>
</evidence>
<dbReference type="EMBL" id="NJEU01000776">
    <property type="protein sequence ID" value="PHH70620.1"/>
    <property type="molecule type" value="Genomic_DNA"/>
</dbReference>
<keyword evidence="3" id="KW-1133">Transmembrane helix</keyword>
<accession>A0A2C5YSW8</accession>
<feature type="compositionally biased region" description="Low complexity" evidence="2">
    <location>
        <begin position="111"/>
        <end position="122"/>
    </location>
</feature>
<evidence type="ECO:0000313" key="4">
    <source>
        <dbReference type="EMBL" id="PHH70620.1"/>
    </source>
</evidence>
<dbReference type="Proteomes" id="UP000224854">
    <property type="component" value="Unassembled WGS sequence"/>
</dbReference>
<feature type="compositionally biased region" description="Polar residues" evidence="2">
    <location>
        <begin position="123"/>
        <end position="135"/>
    </location>
</feature>
<evidence type="ECO:0000256" key="3">
    <source>
        <dbReference type="SAM" id="Phobius"/>
    </source>
</evidence>
<protein>
    <recommendedName>
        <fullName evidence="6">Sodium/calcium exchanger membrane region domain-containing protein</fullName>
    </recommendedName>
</protein>
<keyword evidence="3" id="KW-0812">Transmembrane</keyword>
<sequence length="233" mass="24366">MKKSHSDPPDIAAKRPGAIARLHGAFRHSTPDVPCLPTVEEPPTAAVANTSSNTSNNVTALPVILDEKELASNASTPFDRAFTASLAATSSLPQQRQGSVVEANTTTAATTTTTATATNQNTLDSGNGDQDNGNASPKAPKRGFFAEVRRTFWMVITYSWLNVLLVFVPIGIAVANIHGINGGIVFAMNCIAVIPLAGLLSHATESVAHNMGDSLGALLNVTFGNAVELIIFM</sequence>
<feature type="transmembrane region" description="Helical" evidence="3">
    <location>
        <begin position="151"/>
        <end position="174"/>
    </location>
</feature>
<keyword evidence="3" id="KW-0472">Membrane</keyword>
<dbReference type="GO" id="GO:0006874">
    <property type="term" value="P:intracellular calcium ion homeostasis"/>
    <property type="evidence" value="ECO:0007669"/>
    <property type="project" value="TreeGrafter"/>
</dbReference>
<evidence type="ECO:0000256" key="1">
    <source>
        <dbReference type="ARBA" id="ARBA00023065"/>
    </source>
</evidence>
<dbReference type="GO" id="GO:0015369">
    <property type="term" value="F:calcium:proton antiporter activity"/>
    <property type="evidence" value="ECO:0007669"/>
    <property type="project" value="TreeGrafter"/>
</dbReference>
<organism evidence="4 5">
    <name type="scientific">Ophiocordyceps australis</name>
    <dbReference type="NCBI Taxonomy" id="1399860"/>
    <lineage>
        <taxon>Eukaryota</taxon>
        <taxon>Fungi</taxon>
        <taxon>Dikarya</taxon>
        <taxon>Ascomycota</taxon>
        <taxon>Pezizomycotina</taxon>
        <taxon>Sordariomycetes</taxon>
        <taxon>Hypocreomycetidae</taxon>
        <taxon>Hypocreales</taxon>
        <taxon>Ophiocordycipitaceae</taxon>
        <taxon>Ophiocordyceps</taxon>
    </lineage>
</organism>
<dbReference type="InterPro" id="IPR004713">
    <property type="entry name" value="CaH_exchang"/>
</dbReference>
<evidence type="ECO:0000256" key="2">
    <source>
        <dbReference type="SAM" id="MobiDB-lite"/>
    </source>
</evidence>
<keyword evidence="1" id="KW-0406">Ion transport</keyword>
<dbReference type="PANTHER" id="PTHR31503">
    <property type="entry name" value="VACUOLAR CALCIUM ION TRANSPORTER"/>
    <property type="match status" value="1"/>
</dbReference>
<keyword evidence="1" id="KW-0813">Transport</keyword>
<dbReference type="AlphaFoldDB" id="A0A2C5YSW8"/>
<dbReference type="PANTHER" id="PTHR31503:SF18">
    <property type="entry name" value="CA(2+)_H(+) EXCHANGER, PUTATIVE (EUROFUNG)-RELATED"/>
    <property type="match status" value="1"/>
</dbReference>